<evidence type="ECO:0000313" key="2">
    <source>
        <dbReference type="Proteomes" id="UP001060215"/>
    </source>
</evidence>
<protein>
    <submittedName>
        <fullName evidence="1">Luminal-binding protein 4</fullName>
    </submittedName>
</protein>
<dbReference type="Proteomes" id="UP001060215">
    <property type="component" value="Chromosome 5"/>
</dbReference>
<keyword evidence="2" id="KW-1185">Reference proteome</keyword>
<comment type="caution">
    <text evidence="1">The sequence shown here is derived from an EMBL/GenBank/DDBJ whole genome shotgun (WGS) entry which is preliminary data.</text>
</comment>
<accession>A0ACC0H7Q6</accession>
<reference evidence="1 2" key="1">
    <citation type="journal article" date="2022" name="Plant J.">
        <title>Chromosome-level genome of Camellia lanceoleosa provides a valuable resource for understanding genome evolution and self-incompatibility.</title>
        <authorList>
            <person name="Gong W."/>
            <person name="Xiao S."/>
            <person name="Wang L."/>
            <person name="Liao Z."/>
            <person name="Chang Y."/>
            <person name="Mo W."/>
            <person name="Hu G."/>
            <person name="Li W."/>
            <person name="Zhao G."/>
            <person name="Zhu H."/>
            <person name="Hu X."/>
            <person name="Ji K."/>
            <person name="Xiang X."/>
            <person name="Song Q."/>
            <person name="Yuan D."/>
            <person name="Jin S."/>
            <person name="Zhang L."/>
        </authorList>
    </citation>
    <scope>NUCLEOTIDE SEQUENCE [LARGE SCALE GENOMIC DNA]</scope>
    <source>
        <strain evidence="1">SQ_2022a</strain>
    </source>
</reference>
<evidence type="ECO:0000313" key="1">
    <source>
        <dbReference type="EMBL" id="KAI8009558.1"/>
    </source>
</evidence>
<sequence length="249" mass="27337">MCASAVDNLATYYFKHITVGESPTTPTALNLARHVAGCPGVFPEILKTLFETVLFEDCGNQWSLSRPILSLILISEENSFLLTYSKLERGDRIELLVDKIATMQDSAFHFKKQSRCLSLALWMKNAKLLDMKLVPHKIVNKDGKTCIEVKIKDAKPKVCSPEKVSAMILIKIKETVRHSLGRNSIKDAVVTVVAYFNDAQRQATKDAGIIVGLNVARILNEPSATAIAYGFDSKGGEKNILVLDLGGGT</sequence>
<dbReference type="EMBL" id="CM045762">
    <property type="protein sequence ID" value="KAI8009558.1"/>
    <property type="molecule type" value="Genomic_DNA"/>
</dbReference>
<name>A0ACC0H7Q6_9ERIC</name>
<gene>
    <name evidence="1" type="ORF">LOK49_LG06G03272</name>
</gene>
<proteinExistence type="predicted"/>
<organism evidence="1 2">
    <name type="scientific">Camellia lanceoleosa</name>
    <dbReference type="NCBI Taxonomy" id="1840588"/>
    <lineage>
        <taxon>Eukaryota</taxon>
        <taxon>Viridiplantae</taxon>
        <taxon>Streptophyta</taxon>
        <taxon>Embryophyta</taxon>
        <taxon>Tracheophyta</taxon>
        <taxon>Spermatophyta</taxon>
        <taxon>Magnoliopsida</taxon>
        <taxon>eudicotyledons</taxon>
        <taxon>Gunneridae</taxon>
        <taxon>Pentapetalae</taxon>
        <taxon>asterids</taxon>
        <taxon>Ericales</taxon>
        <taxon>Theaceae</taxon>
        <taxon>Camellia</taxon>
    </lineage>
</organism>